<keyword evidence="7" id="KW-0472">Membrane</keyword>
<dbReference type="GO" id="GO:0016887">
    <property type="term" value="F:ATP hydrolysis activity"/>
    <property type="evidence" value="ECO:0007669"/>
    <property type="project" value="InterPro"/>
</dbReference>
<dbReference type="RefSeq" id="WP_142584276.1">
    <property type="nucleotide sequence ID" value="NZ_CABFPH010000056.1"/>
</dbReference>
<evidence type="ECO:0000256" key="7">
    <source>
        <dbReference type="ARBA" id="ARBA00023136"/>
    </source>
</evidence>
<dbReference type="InterPro" id="IPR003439">
    <property type="entry name" value="ABC_transporter-like_ATP-bd"/>
</dbReference>
<feature type="domain" description="ABC transporter" evidence="8">
    <location>
        <begin position="7"/>
        <end position="253"/>
    </location>
</feature>
<dbReference type="GO" id="GO:0005524">
    <property type="term" value="F:ATP binding"/>
    <property type="evidence" value="ECO:0007669"/>
    <property type="project" value="UniProtKB-KW"/>
</dbReference>
<dbReference type="PROSITE" id="PS50893">
    <property type="entry name" value="ABC_TRANSPORTER_2"/>
    <property type="match status" value="1"/>
</dbReference>
<evidence type="ECO:0000313" key="9">
    <source>
        <dbReference type="EMBL" id="VUD73005.1"/>
    </source>
</evidence>
<dbReference type="Gene3D" id="3.40.50.300">
    <property type="entry name" value="P-loop containing nucleotide triphosphate hydrolases"/>
    <property type="match status" value="1"/>
</dbReference>
<evidence type="ECO:0000256" key="6">
    <source>
        <dbReference type="ARBA" id="ARBA00022840"/>
    </source>
</evidence>
<keyword evidence="6 9" id="KW-0067">ATP-binding</keyword>
<evidence type="ECO:0000256" key="1">
    <source>
        <dbReference type="ARBA" id="ARBA00004417"/>
    </source>
</evidence>
<dbReference type="SMART" id="SM00382">
    <property type="entry name" value="AAA"/>
    <property type="match status" value="1"/>
</dbReference>
<dbReference type="InterPro" id="IPR050388">
    <property type="entry name" value="ABC_Ni/Peptide_Import"/>
</dbReference>
<dbReference type="CDD" id="cd03257">
    <property type="entry name" value="ABC_NikE_OppD_transporters"/>
    <property type="match status" value="1"/>
</dbReference>
<dbReference type="FunFam" id="3.40.50.300:FF:000016">
    <property type="entry name" value="Oligopeptide ABC transporter ATP-binding component"/>
    <property type="match status" value="1"/>
</dbReference>
<dbReference type="Pfam" id="PF08352">
    <property type="entry name" value="oligo_HPY"/>
    <property type="match status" value="1"/>
</dbReference>
<dbReference type="PROSITE" id="PS00211">
    <property type="entry name" value="ABC_TRANSPORTER_1"/>
    <property type="match status" value="1"/>
</dbReference>
<dbReference type="NCBIfam" id="TIGR01727">
    <property type="entry name" value="oligo_HPY"/>
    <property type="match status" value="1"/>
</dbReference>
<dbReference type="Proteomes" id="UP000410984">
    <property type="component" value="Unassembled WGS sequence"/>
</dbReference>
<keyword evidence="3" id="KW-0813">Transport</keyword>
<gene>
    <name evidence="9" type="primary">oppD_5</name>
    <name evidence="9" type="ORF">MET9862_03614</name>
</gene>
<reference evidence="9 10" key="1">
    <citation type="submission" date="2019-06" db="EMBL/GenBank/DDBJ databases">
        <authorList>
            <person name="Rodrigo-Torres L."/>
            <person name="Arahal R. D."/>
            <person name="Lucena T."/>
        </authorList>
    </citation>
    <scope>NUCLEOTIDE SEQUENCE [LARGE SCALE GENOMIC DNA]</scope>
    <source>
        <strain evidence="9 10">SB0023/3</strain>
    </source>
</reference>
<dbReference type="Pfam" id="PF00005">
    <property type="entry name" value="ABC_tran"/>
    <property type="match status" value="1"/>
</dbReference>
<keyword evidence="10" id="KW-1185">Reference proteome</keyword>
<evidence type="ECO:0000256" key="3">
    <source>
        <dbReference type="ARBA" id="ARBA00022448"/>
    </source>
</evidence>
<dbReference type="EMBL" id="CABFPH010000056">
    <property type="protein sequence ID" value="VUD73005.1"/>
    <property type="molecule type" value="Genomic_DNA"/>
</dbReference>
<evidence type="ECO:0000256" key="4">
    <source>
        <dbReference type="ARBA" id="ARBA00022475"/>
    </source>
</evidence>
<sequence length="337" mass="36685">MSETPAVELGDLKVGFGKIRVVDGVDLTLERGQAMALIGESGSGKSVTLRAILRLFPEGRSRITGTLKVAGRDVLALSKRELADFRGRTVSMIFQEPLLAFDPVYTVGQQITEAILRHEKVSKAEARKRALALFERVRIPSPERRLDNYPHEMSGGMRQRAMIALALACRPQVLLADEPTTALDATVQIQILLLLRELQRDLGLSIILVTHDLGAAVEVADRISVMYAGHVVETGSAHQIVRDPHHPYTIGLLRSRAEGAMDKGARLQTIPGSPPDLSNRPPGCPFAPRCFLAAERCRQEMPPVAEIAPGHRVACWRTEEAAAAFRAGEAAHEAVPA</sequence>
<dbReference type="PANTHER" id="PTHR43297">
    <property type="entry name" value="OLIGOPEPTIDE TRANSPORT ATP-BINDING PROTEIN APPD"/>
    <property type="match status" value="1"/>
</dbReference>
<proteinExistence type="inferred from homology"/>
<dbReference type="GO" id="GO:0055085">
    <property type="term" value="P:transmembrane transport"/>
    <property type="evidence" value="ECO:0007669"/>
    <property type="project" value="UniProtKB-ARBA"/>
</dbReference>
<dbReference type="InterPro" id="IPR013563">
    <property type="entry name" value="Oligopep_ABC_C"/>
</dbReference>
<keyword evidence="5" id="KW-0547">Nucleotide-binding</keyword>
<evidence type="ECO:0000256" key="5">
    <source>
        <dbReference type="ARBA" id="ARBA00022741"/>
    </source>
</evidence>
<evidence type="ECO:0000256" key="2">
    <source>
        <dbReference type="ARBA" id="ARBA00005417"/>
    </source>
</evidence>
<name>A0A509EHY7_9HYPH</name>
<protein>
    <submittedName>
        <fullName evidence="9">Oligopeptide transport ATP-binding protein OppD</fullName>
    </submittedName>
</protein>
<dbReference type="InterPro" id="IPR003593">
    <property type="entry name" value="AAA+_ATPase"/>
</dbReference>
<dbReference type="GO" id="GO:0015833">
    <property type="term" value="P:peptide transport"/>
    <property type="evidence" value="ECO:0007669"/>
    <property type="project" value="InterPro"/>
</dbReference>
<dbReference type="PANTHER" id="PTHR43297:SF2">
    <property type="entry name" value="DIPEPTIDE TRANSPORT ATP-BINDING PROTEIN DPPD"/>
    <property type="match status" value="1"/>
</dbReference>
<dbReference type="GO" id="GO:0005886">
    <property type="term" value="C:plasma membrane"/>
    <property type="evidence" value="ECO:0007669"/>
    <property type="project" value="UniProtKB-SubCell"/>
</dbReference>
<dbReference type="AlphaFoldDB" id="A0A509EHY7"/>
<evidence type="ECO:0000313" key="10">
    <source>
        <dbReference type="Proteomes" id="UP000410984"/>
    </source>
</evidence>
<accession>A0A509EHY7</accession>
<comment type="subcellular location">
    <subcellularLocation>
        <location evidence="1">Cell inner membrane</location>
        <topology evidence="1">Peripheral membrane protein</topology>
    </subcellularLocation>
</comment>
<comment type="similarity">
    <text evidence="2">Belongs to the ABC transporter superfamily.</text>
</comment>
<dbReference type="OrthoDB" id="9815712at2"/>
<dbReference type="SUPFAM" id="SSF52540">
    <property type="entry name" value="P-loop containing nucleoside triphosphate hydrolases"/>
    <property type="match status" value="1"/>
</dbReference>
<evidence type="ECO:0000259" key="8">
    <source>
        <dbReference type="PROSITE" id="PS50893"/>
    </source>
</evidence>
<dbReference type="InterPro" id="IPR017871">
    <property type="entry name" value="ABC_transporter-like_CS"/>
</dbReference>
<organism evidence="9 10">
    <name type="scientific">Methylobacterium symbioticum</name>
    <dbReference type="NCBI Taxonomy" id="2584084"/>
    <lineage>
        <taxon>Bacteria</taxon>
        <taxon>Pseudomonadati</taxon>
        <taxon>Pseudomonadota</taxon>
        <taxon>Alphaproteobacteria</taxon>
        <taxon>Hyphomicrobiales</taxon>
        <taxon>Methylobacteriaceae</taxon>
        <taxon>Methylobacterium</taxon>
    </lineage>
</organism>
<dbReference type="InterPro" id="IPR027417">
    <property type="entry name" value="P-loop_NTPase"/>
</dbReference>
<keyword evidence="4" id="KW-1003">Cell membrane</keyword>